<sequence length="204" mass="22638">MRCFHPNLQQPPHEAPEVGAIGPINVNVHHAIFNFRIPVFRAAVWPSTPHSRRASQEMGLYSFAKPRIIASRIKAGRINEDWAVVDVRDTDFIGGHIPGCHHIPSVHFSEKCGALIEQLKDVKCVIFHCALSQQRGPTAAKLYAHRREDGLVSGSLKSSLAFGEEARARGAAQEVIILEGGFKGWAEEFKQDKTLVEGYNPALW</sequence>
<keyword evidence="4" id="KW-1185">Reference proteome</keyword>
<proteinExistence type="predicted"/>
<dbReference type="PANTHER" id="PTHR10828">
    <property type="entry name" value="M-PHASE INDUCER PHOSPHATASE DUAL SPECIFICITY PHOSPHATASE CDC25"/>
    <property type="match status" value="1"/>
</dbReference>
<feature type="domain" description="Rhodanese" evidence="1">
    <location>
        <begin position="78"/>
        <end position="194"/>
    </location>
</feature>
<dbReference type="PROSITE" id="PS50206">
    <property type="entry name" value="RHODANESE_3"/>
    <property type="match status" value="1"/>
</dbReference>
<dbReference type="AlphaFoldDB" id="A0A2N5SSA4"/>
<dbReference type="Pfam" id="PF00581">
    <property type="entry name" value="Rhodanese"/>
    <property type="match status" value="1"/>
</dbReference>
<dbReference type="Proteomes" id="UP000235388">
    <property type="component" value="Unassembled WGS sequence"/>
</dbReference>
<dbReference type="InterPro" id="IPR036873">
    <property type="entry name" value="Rhodanese-like_dom_sf"/>
</dbReference>
<reference evidence="2 4" key="1">
    <citation type="submission" date="2017-11" db="EMBL/GenBank/DDBJ databases">
        <title>De novo assembly and phasing of dikaryotic genomes from two isolates of Puccinia coronata f. sp. avenae, the causal agent of oat crown rust.</title>
        <authorList>
            <person name="Miller M.E."/>
            <person name="Zhang Y."/>
            <person name="Omidvar V."/>
            <person name="Sperschneider J."/>
            <person name="Schwessinger B."/>
            <person name="Raley C."/>
            <person name="Palmer J.M."/>
            <person name="Garnica D."/>
            <person name="Upadhyaya N."/>
            <person name="Rathjen J."/>
            <person name="Taylor J.M."/>
            <person name="Park R.F."/>
            <person name="Dodds P.N."/>
            <person name="Hirsch C.D."/>
            <person name="Kianian S.F."/>
            <person name="Figueroa M."/>
        </authorList>
    </citation>
    <scope>NUCLEOTIDE SEQUENCE [LARGE SCALE GENOMIC DNA]</scope>
    <source>
        <strain evidence="2">12NC29</strain>
    </source>
</reference>
<dbReference type="Gene3D" id="3.40.250.10">
    <property type="entry name" value="Rhodanese-like domain"/>
    <property type="match status" value="1"/>
</dbReference>
<evidence type="ECO:0000313" key="4">
    <source>
        <dbReference type="Proteomes" id="UP000235388"/>
    </source>
</evidence>
<name>A0A2N5SSA4_9BASI</name>
<comment type="caution">
    <text evidence="2">The sequence shown here is derived from an EMBL/GenBank/DDBJ whole genome shotgun (WGS) entry which is preliminary data.</text>
</comment>
<dbReference type="InterPro" id="IPR001763">
    <property type="entry name" value="Rhodanese-like_dom"/>
</dbReference>
<accession>A0A2N5SSA4</accession>
<dbReference type="EMBL" id="PGCJ01000025">
    <property type="protein sequence ID" value="PLW56045.1"/>
    <property type="molecule type" value="Genomic_DNA"/>
</dbReference>
<evidence type="ECO:0000259" key="1">
    <source>
        <dbReference type="PROSITE" id="PS50206"/>
    </source>
</evidence>
<dbReference type="OrthoDB" id="102559at2759"/>
<dbReference type="GO" id="GO:0005634">
    <property type="term" value="C:nucleus"/>
    <property type="evidence" value="ECO:0007669"/>
    <property type="project" value="TreeGrafter"/>
</dbReference>
<evidence type="ECO:0000313" key="2">
    <source>
        <dbReference type="EMBL" id="PLW16132.1"/>
    </source>
</evidence>
<organism evidence="2 4">
    <name type="scientific">Puccinia coronata f. sp. avenae</name>
    <dbReference type="NCBI Taxonomy" id="200324"/>
    <lineage>
        <taxon>Eukaryota</taxon>
        <taxon>Fungi</taxon>
        <taxon>Dikarya</taxon>
        <taxon>Basidiomycota</taxon>
        <taxon>Pucciniomycotina</taxon>
        <taxon>Pucciniomycetes</taxon>
        <taxon>Pucciniales</taxon>
        <taxon>Pucciniaceae</taxon>
        <taxon>Puccinia</taxon>
    </lineage>
</organism>
<dbReference type="STRING" id="200324.A0A2N5SSA4"/>
<dbReference type="SUPFAM" id="SSF52821">
    <property type="entry name" value="Rhodanese/Cell cycle control phosphatase"/>
    <property type="match status" value="1"/>
</dbReference>
<dbReference type="GO" id="GO:0005737">
    <property type="term" value="C:cytoplasm"/>
    <property type="evidence" value="ECO:0007669"/>
    <property type="project" value="TreeGrafter"/>
</dbReference>
<evidence type="ECO:0000313" key="3">
    <source>
        <dbReference type="EMBL" id="PLW56045.1"/>
    </source>
</evidence>
<dbReference type="GO" id="GO:0004725">
    <property type="term" value="F:protein tyrosine phosphatase activity"/>
    <property type="evidence" value="ECO:0007669"/>
    <property type="project" value="TreeGrafter"/>
</dbReference>
<gene>
    <name evidence="3" type="ORF">PCANC_03925</name>
    <name evidence="2" type="ORF">PCANC_17168</name>
</gene>
<dbReference type="PANTHER" id="PTHR10828:SF38">
    <property type="entry name" value="ARSENICAL-RESISTANCE PROTEIN 2-RELATED"/>
    <property type="match status" value="1"/>
</dbReference>
<dbReference type="EMBL" id="PGCJ01000878">
    <property type="protein sequence ID" value="PLW16132.1"/>
    <property type="molecule type" value="Genomic_DNA"/>
</dbReference>
<dbReference type="SMART" id="SM00450">
    <property type="entry name" value="RHOD"/>
    <property type="match status" value="1"/>
</dbReference>
<protein>
    <recommendedName>
        <fullName evidence="1">Rhodanese domain-containing protein</fullName>
    </recommendedName>
</protein>